<reference evidence="7 8" key="1">
    <citation type="submission" date="2015-03" db="EMBL/GenBank/DDBJ databases">
        <title>Genome sequence of Tenacibaculum sp. S2-2, isolated from intestinal microbiota of sea cucumber, Apostichopus japonicas.</title>
        <authorList>
            <person name="Shao Z."/>
            <person name="Wang L."/>
            <person name="Li X."/>
        </authorList>
    </citation>
    <scope>NUCLEOTIDE SEQUENCE [LARGE SCALE GENOMIC DNA]</scope>
    <source>
        <strain evidence="7 8">S2-2</strain>
    </source>
</reference>
<proteinExistence type="inferred from homology"/>
<evidence type="ECO:0000256" key="5">
    <source>
        <dbReference type="ARBA" id="ARBA00023136"/>
    </source>
</evidence>
<dbReference type="Proteomes" id="UP000194221">
    <property type="component" value="Unassembled WGS sequence"/>
</dbReference>
<keyword evidence="4 6" id="KW-1133">Transmembrane helix</keyword>
<comment type="subcellular location">
    <subcellularLocation>
        <location evidence="1">Membrane</location>
        <topology evidence="1">Multi-pass membrane protein</topology>
    </subcellularLocation>
</comment>
<keyword evidence="3 6" id="KW-0812">Transmembrane</keyword>
<dbReference type="STRING" id="1635173.WH52_10075"/>
<evidence type="ECO:0000256" key="6">
    <source>
        <dbReference type="SAM" id="Phobius"/>
    </source>
</evidence>
<evidence type="ECO:0000256" key="1">
    <source>
        <dbReference type="ARBA" id="ARBA00004141"/>
    </source>
</evidence>
<dbReference type="GO" id="GO:0016020">
    <property type="term" value="C:membrane"/>
    <property type="evidence" value="ECO:0007669"/>
    <property type="project" value="UniProtKB-SubCell"/>
</dbReference>
<feature type="transmembrane region" description="Helical" evidence="6">
    <location>
        <begin position="195"/>
        <end position="217"/>
    </location>
</feature>
<sequence length="225" mass="26483">MKIKSFDFLIHISFLITTIIFLFVMLNGNEVERMICSTLPMLCLLVFYFKKKIKVNLVVLISMLLTIVANVFFVDNNNFNIGMFFFTLVHLALIQVVFNYIKEVNRKNVYFYFMSFLIFFLIIFYIVFGGFTNEKYYYITLIYGIVTSFLGGVAFTNYLFKMNFKNFVLFAGIFLGIASDCIYGISLLIEESVYYNFFGVLIYTLSYYLIYNGIFLIETELTKKR</sequence>
<evidence type="ECO:0008006" key="9">
    <source>
        <dbReference type="Google" id="ProtNLM"/>
    </source>
</evidence>
<keyword evidence="8" id="KW-1185">Reference proteome</keyword>
<dbReference type="AlphaFoldDB" id="A0A1Y2PBD8"/>
<evidence type="ECO:0000256" key="4">
    <source>
        <dbReference type="ARBA" id="ARBA00022989"/>
    </source>
</evidence>
<evidence type="ECO:0000256" key="3">
    <source>
        <dbReference type="ARBA" id="ARBA00022692"/>
    </source>
</evidence>
<accession>A0A1Y2PBD8</accession>
<gene>
    <name evidence="7" type="ORF">WH52_10075</name>
</gene>
<dbReference type="OrthoDB" id="1376254at2"/>
<evidence type="ECO:0000313" key="7">
    <source>
        <dbReference type="EMBL" id="OSY87765.1"/>
    </source>
</evidence>
<dbReference type="InterPro" id="IPR012506">
    <property type="entry name" value="TMEM86B-like"/>
</dbReference>
<evidence type="ECO:0000313" key="8">
    <source>
        <dbReference type="Proteomes" id="UP000194221"/>
    </source>
</evidence>
<dbReference type="EMBL" id="LAPZ01000007">
    <property type="protein sequence ID" value="OSY87765.1"/>
    <property type="molecule type" value="Genomic_DNA"/>
</dbReference>
<feature type="transmembrane region" description="Helical" evidence="6">
    <location>
        <begin position="55"/>
        <end position="73"/>
    </location>
</feature>
<comment type="caution">
    <text evidence="7">The sequence shown here is derived from an EMBL/GenBank/DDBJ whole genome shotgun (WGS) entry which is preliminary data.</text>
</comment>
<feature type="transmembrane region" description="Helical" evidence="6">
    <location>
        <begin position="110"/>
        <end position="131"/>
    </location>
</feature>
<protein>
    <recommendedName>
        <fullName evidence="9">YhhN-like protein</fullName>
    </recommendedName>
</protein>
<name>A0A1Y2PBD8_9FLAO</name>
<feature type="transmembrane region" description="Helical" evidence="6">
    <location>
        <begin position="79"/>
        <end position="98"/>
    </location>
</feature>
<feature type="transmembrane region" description="Helical" evidence="6">
    <location>
        <begin position="167"/>
        <end position="189"/>
    </location>
</feature>
<dbReference type="Pfam" id="PF07947">
    <property type="entry name" value="YhhN"/>
    <property type="match status" value="1"/>
</dbReference>
<dbReference type="InParanoid" id="A0A1Y2PBD8"/>
<keyword evidence="5 6" id="KW-0472">Membrane</keyword>
<dbReference type="RefSeq" id="WP_086030826.1">
    <property type="nucleotide sequence ID" value="NZ_LAPZ01000007.1"/>
</dbReference>
<feature type="transmembrane region" description="Helical" evidence="6">
    <location>
        <begin position="137"/>
        <end position="160"/>
    </location>
</feature>
<organism evidence="7 8">
    <name type="scientific">Tenacibaculum holothuriorum</name>
    <dbReference type="NCBI Taxonomy" id="1635173"/>
    <lineage>
        <taxon>Bacteria</taxon>
        <taxon>Pseudomonadati</taxon>
        <taxon>Bacteroidota</taxon>
        <taxon>Flavobacteriia</taxon>
        <taxon>Flavobacteriales</taxon>
        <taxon>Flavobacteriaceae</taxon>
        <taxon>Tenacibaculum</taxon>
    </lineage>
</organism>
<feature type="transmembrane region" description="Helical" evidence="6">
    <location>
        <begin position="31"/>
        <end position="48"/>
    </location>
</feature>
<evidence type="ECO:0000256" key="2">
    <source>
        <dbReference type="ARBA" id="ARBA00007375"/>
    </source>
</evidence>
<comment type="similarity">
    <text evidence="2">Belongs to the TMEM86 family.</text>
</comment>
<feature type="transmembrane region" description="Helical" evidence="6">
    <location>
        <begin position="7"/>
        <end position="25"/>
    </location>
</feature>